<keyword evidence="1" id="KW-0436">Ligase</keyword>
<keyword evidence="4" id="KW-0648">Protein biosynthesis</keyword>
<dbReference type="Pfam" id="PF00587">
    <property type="entry name" value="tRNA-synt_2b"/>
    <property type="match status" value="1"/>
</dbReference>
<dbReference type="SUPFAM" id="SSF55681">
    <property type="entry name" value="Class II aaRS and biotin synthetases"/>
    <property type="match status" value="1"/>
</dbReference>
<comment type="caution">
    <text evidence="7">The sequence shown here is derived from an EMBL/GenBank/DDBJ whole genome shotgun (WGS) entry which is preliminary data.</text>
</comment>
<feature type="domain" description="Aminoacyl-transfer RNA synthetases class-II family profile" evidence="6">
    <location>
        <begin position="126"/>
        <end position="361"/>
    </location>
</feature>
<dbReference type="RefSeq" id="WP_118889193.1">
    <property type="nucleotide sequence ID" value="NZ_PHUT01000005.1"/>
</dbReference>
<keyword evidence="2" id="KW-0547">Nucleotide-binding</keyword>
<keyword evidence="8" id="KW-1185">Reference proteome</keyword>
<dbReference type="EMBL" id="QWEH01000005">
    <property type="protein sequence ID" value="RHW32556.1"/>
    <property type="molecule type" value="Genomic_DNA"/>
</dbReference>
<organism evidence="7 8">
    <name type="scientific">Oceanobacillus profundus</name>
    <dbReference type="NCBI Taxonomy" id="372463"/>
    <lineage>
        <taxon>Bacteria</taxon>
        <taxon>Bacillati</taxon>
        <taxon>Bacillota</taxon>
        <taxon>Bacilli</taxon>
        <taxon>Bacillales</taxon>
        <taxon>Bacillaceae</taxon>
        <taxon>Oceanobacillus</taxon>
    </lineage>
</organism>
<accession>A0A417YHY1</accession>
<evidence type="ECO:0000256" key="3">
    <source>
        <dbReference type="ARBA" id="ARBA00022840"/>
    </source>
</evidence>
<evidence type="ECO:0000256" key="4">
    <source>
        <dbReference type="ARBA" id="ARBA00022917"/>
    </source>
</evidence>
<protein>
    <recommendedName>
        <fullName evidence="6">Aminoacyl-transfer RNA synthetases class-II family profile domain-containing protein</fullName>
    </recommendedName>
</protein>
<dbReference type="InterPro" id="IPR002314">
    <property type="entry name" value="aa-tRNA-synt_IIb"/>
</dbReference>
<evidence type="ECO:0000259" key="6">
    <source>
        <dbReference type="PROSITE" id="PS50862"/>
    </source>
</evidence>
<dbReference type="GO" id="GO:0005524">
    <property type="term" value="F:ATP binding"/>
    <property type="evidence" value="ECO:0007669"/>
    <property type="project" value="UniProtKB-KW"/>
</dbReference>
<dbReference type="AlphaFoldDB" id="A0A417YHY1"/>
<keyword evidence="3" id="KW-0067">ATP-binding</keyword>
<dbReference type="OrthoDB" id="583154at2"/>
<evidence type="ECO:0000256" key="1">
    <source>
        <dbReference type="ARBA" id="ARBA00022598"/>
    </source>
</evidence>
<dbReference type="Proteomes" id="UP000285456">
    <property type="component" value="Unassembled WGS sequence"/>
</dbReference>
<evidence type="ECO:0000256" key="5">
    <source>
        <dbReference type="ARBA" id="ARBA00023146"/>
    </source>
</evidence>
<reference evidence="7 8" key="1">
    <citation type="journal article" date="2007" name="Int. J. Syst. Evol. Microbiol.">
        <title>Oceanobacillus profundus sp. nov., isolated from a deep-sea sediment core.</title>
        <authorList>
            <person name="Kim Y.G."/>
            <person name="Choi D.H."/>
            <person name="Hyun S."/>
            <person name="Cho B.C."/>
        </authorList>
    </citation>
    <scope>NUCLEOTIDE SEQUENCE [LARGE SCALE GENOMIC DNA]</scope>
    <source>
        <strain evidence="7 8">DSM 18246</strain>
    </source>
</reference>
<evidence type="ECO:0000256" key="2">
    <source>
        <dbReference type="ARBA" id="ARBA00022741"/>
    </source>
</evidence>
<name>A0A417YHY1_9BACI</name>
<dbReference type="Gene3D" id="3.30.930.10">
    <property type="entry name" value="Bira Bifunctional Protein, Domain 2"/>
    <property type="match status" value="1"/>
</dbReference>
<gene>
    <name evidence="7" type="ORF">D1B32_09500</name>
</gene>
<sequence length="371" mass="43853">MEYCYSTSSIKTKDIPELINRIYLLSIDVTNVTQTDRQLIVTYEGDQEKSFHENLNRLIMEKDRQIRKKVIDENNKNLKVYGDFIHPVKEEEGISYKGDIALLFEGIRKQFDLLAQKYNATYTKYPSIMSEKLMKKTNYAFHFPQNTYRVFEIKHQKENLEKYRLYSEYNLDTGDLFQSSDYYLRPCLCYFAYNDREDQSLSDELEVVSSFGQCFRHENNHQISPYRSRDFNMYEIIYLGCKEKVTETRDHLLEEVIKLFDQLGLKGKVETANDPFFMKEDRNKIAYQRAGERKYELIFSPNKEISYSVASFNLCDHVITESFNISTNKGELAYSGCTAFGVERWVQAIVYTYGTNQQQWPECLQELIKNG</sequence>
<dbReference type="InterPro" id="IPR045864">
    <property type="entry name" value="aa-tRNA-synth_II/BPL/LPL"/>
</dbReference>
<proteinExistence type="predicted"/>
<dbReference type="GO" id="GO:0004812">
    <property type="term" value="F:aminoacyl-tRNA ligase activity"/>
    <property type="evidence" value="ECO:0007669"/>
    <property type="project" value="UniProtKB-KW"/>
</dbReference>
<evidence type="ECO:0000313" key="8">
    <source>
        <dbReference type="Proteomes" id="UP000285456"/>
    </source>
</evidence>
<dbReference type="InterPro" id="IPR006195">
    <property type="entry name" value="aa-tRNA-synth_II"/>
</dbReference>
<dbReference type="GO" id="GO:0140096">
    <property type="term" value="F:catalytic activity, acting on a protein"/>
    <property type="evidence" value="ECO:0007669"/>
    <property type="project" value="UniProtKB-ARBA"/>
</dbReference>
<dbReference type="PROSITE" id="PS50862">
    <property type="entry name" value="AA_TRNA_LIGASE_II"/>
    <property type="match status" value="1"/>
</dbReference>
<evidence type="ECO:0000313" key="7">
    <source>
        <dbReference type="EMBL" id="RHW32556.1"/>
    </source>
</evidence>
<keyword evidence="5" id="KW-0030">Aminoacyl-tRNA synthetase</keyword>
<dbReference type="GO" id="GO:0006418">
    <property type="term" value="P:tRNA aminoacylation for protein translation"/>
    <property type="evidence" value="ECO:0007669"/>
    <property type="project" value="InterPro"/>
</dbReference>
<dbReference type="GO" id="GO:0016740">
    <property type="term" value="F:transferase activity"/>
    <property type="evidence" value="ECO:0007669"/>
    <property type="project" value="UniProtKB-ARBA"/>
</dbReference>